<dbReference type="Gene3D" id="2.40.50.150">
    <property type="match status" value="1"/>
</dbReference>
<feature type="domain" description="RNA polymerase beta subunit protrusion" evidence="12">
    <location>
        <begin position="36"/>
        <end position="443"/>
    </location>
</feature>
<evidence type="ECO:0000259" key="10">
    <source>
        <dbReference type="Pfam" id="PF04560"/>
    </source>
</evidence>
<feature type="domain" description="RNA polymerase Rpb2" evidence="15">
    <location>
        <begin position="671"/>
        <end position="713"/>
    </location>
</feature>
<dbReference type="EC" id="2.7.7.6" evidence="2"/>
<feature type="domain" description="RNA polymerase Rpb2" evidence="14">
    <location>
        <begin position="581"/>
        <end position="642"/>
    </location>
</feature>
<dbReference type="InterPro" id="IPR015712">
    <property type="entry name" value="DNA-dir_RNA_pol_su2"/>
</dbReference>
<dbReference type="InterPro" id="IPR007642">
    <property type="entry name" value="RNA_pol_Rpb2_2"/>
</dbReference>
<dbReference type="Pfam" id="PF04561">
    <property type="entry name" value="RNA_pol_Rpb2_2"/>
    <property type="match status" value="1"/>
</dbReference>
<evidence type="ECO:0000256" key="6">
    <source>
        <dbReference type="ARBA" id="ARBA00022723"/>
    </source>
</evidence>
<dbReference type="GO" id="GO:0003677">
    <property type="term" value="F:DNA binding"/>
    <property type="evidence" value="ECO:0007669"/>
    <property type="project" value="InterPro"/>
</dbReference>
<reference evidence="16" key="1">
    <citation type="journal article" date="2020" name="Nature">
        <title>Giant virus diversity and host interactions through global metagenomics.</title>
        <authorList>
            <person name="Schulz F."/>
            <person name="Roux S."/>
            <person name="Paez-Espino D."/>
            <person name="Jungbluth S."/>
            <person name="Walsh D.A."/>
            <person name="Denef V.J."/>
            <person name="McMahon K.D."/>
            <person name="Konstantinidis K.T."/>
            <person name="Eloe-Fadrosh E.A."/>
            <person name="Kyrpides N.C."/>
            <person name="Woyke T."/>
        </authorList>
    </citation>
    <scope>NUCLEOTIDE SEQUENCE</scope>
    <source>
        <strain evidence="16">GVMAG-S-ERX555997-44</strain>
    </source>
</reference>
<dbReference type="InterPro" id="IPR037034">
    <property type="entry name" value="RNA_pol_Rpb2_2_sf"/>
</dbReference>
<dbReference type="GO" id="GO:0032549">
    <property type="term" value="F:ribonucleoside binding"/>
    <property type="evidence" value="ECO:0007669"/>
    <property type="project" value="InterPro"/>
</dbReference>
<dbReference type="SUPFAM" id="SSF64484">
    <property type="entry name" value="beta and beta-prime subunits of DNA dependent RNA-polymerase"/>
    <property type="match status" value="1"/>
</dbReference>
<evidence type="ECO:0000259" key="9">
    <source>
        <dbReference type="Pfam" id="PF00562"/>
    </source>
</evidence>
<keyword evidence="8" id="KW-0804">Transcription</keyword>
<dbReference type="EMBL" id="MN738797">
    <property type="protein sequence ID" value="QHT37450.1"/>
    <property type="molecule type" value="Genomic_DNA"/>
</dbReference>
<keyword evidence="7" id="KW-0862">Zinc</keyword>
<sequence length="1186" mass="137074">MATNMDNTEKNMKKKYDNISWKIIESYFKDKYLTRLVRHQLESYNYFIEKQLFDTIKMFNPVKIHSEKEKEETGQYLIDIIINFANLKILRPQIHENNGATKIMFPHEARLRNFTYSSQITIDLNIKILRKSGKDFKKIETIFKNIPSIHIGKIPIMLKSNICVLKQFSHYNSDITKECDHDPGGYFIISGSEKTILAQERAAENNVMCFNIKKNNNKWSWLAEIKSIPLDKCISPKQINVTIATRNYGNGHNIDISIPRIKQPIPIFILFRALGVISDKEITNYILLDNNAKELKQMLFGLKASIISANKYTTQEECFDYIVNYVMYTPIKMTKEIGEIKKREFTKGVLENDLFPHCPSKTEKIYFLGYMINKLLKTSFGWRKPDDRDSYSNKRLDLAGSLINNLFRNYFNKLVKDMQKQIIREINNGSWQSTDNVRNIINQTNIYKIIKSTTIENGIKRALATGDFGIKNTNSQKVGVAQVLNRLTYISTLSHLRRINTPIDKSGKLIPPRKLHNTQWGFICPAETPEGQSVGVVKNISYLTHITIKSEIEPILNILKDKIIKLDEEITFDKLFNKVKVFVNGCWVGIAKKPMHLFKKLKYYKYTGIFNIYTSITFNIKNKEIFICNDAGRLCRPLFKVKKNKLLINKKMEKYINNNCDWDELCVNHAVKESIIEYIDSAEQNNSLIAIKPSKLKSDEKIYYNFTHCEIHPSTIFGILASCIPFPEHNQSPRNTYQCAMGKQAMGTYTTNFQERMDKTAYVQTYTMRPLVDTRLMNIIKLNQIPSGSMVIVAIMTYSGYNQEDSIIFNEGSIKRGLFSATIYKTEKDEDKNIHGDEEIRCKADKTRTKGIKFANYDKLNENGIIPENTLIENRDIIIGKVVPIKENRNDPTKLIKYKDYSKIYRTNESCFVDKNYINRNGDGYTFAKIRTRTYRIPDIGDKFSSRHGQKGTIGLILKEKDVPFTAQGLKPDIIINPHCIPSRMTMAQLKETLLGKVLLELGLFGDGTSFGEYPIKDICENLQKLNYEKHGEEILYNGMTGEQLETSIFIGPVFYQRLKHMVRDKVHSRNIGPMVVLTRQPQEGRSRDGGLRFGEMERDCMISHGAAGMVYDRTYQCSDKFEVYVCDYCGLIAIYNDKKNIYNCKTCDNFVSFSRVKIPYACKLLFQELTTMNAVPRIITNNSFK</sequence>
<feature type="domain" description="RNA polymerase Rpb2" evidence="13">
    <location>
        <begin position="482"/>
        <end position="546"/>
    </location>
</feature>
<evidence type="ECO:0000259" key="15">
    <source>
        <dbReference type="Pfam" id="PF04567"/>
    </source>
</evidence>
<dbReference type="PROSITE" id="PS01166">
    <property type="entry name" value="RNA_POL_BETA"/>
    <property type="match status" value="1"/>
</dbReference>
<dbReference type="Pfam" id="PF04566">
    <property type="entry name" value="RNA_pol_Rpb2_4"/>
    <property type="match status" value="1"/>
</dbReference>
<comment type="similarity">
    <text evidence="1">Belongs to the RNA polymerase beta chain family.</text>
</comment>
<dbReference type="PANTHER" id="PTHR20856">
    <property type="entry name" value="DNA-DIRECTED RNA POLYMERASE I SUBUNIT 2"/>
    <property type="match status" value="1"/>
</dbReference>
<keyword evidence="5" id="KW-0548">Nucleotidyltransferase</keyword>
<dbReference type="GO" id="GO:0000428">
    <property type="term" value="C:DNA-directed RNA polymerase complex"/>
    <property type="evidence" value="ECO:0007669"/>
    <property type="project" value="UniProtKB-KW"/>
</dbReference>
<dbReference type="Gene3D" id="3.90.1800.10">
    <property type="entry name" value="RNA polymerase alpha subunit dimerisation domain"/>
    <property type="match status" value="1"/>
</dbReference>
<evidence type="ECO:0000256" key="8">
    <source>
        <dbReference type="ARBA" id="ARBA00023163"/>
    </source>
</evidence>
<dbReference type="InterPro" id="IPR037033">
    <property type="entry name" value="DNA-dir_RNAP_su2_hyb_sf"/>
</dbReference>
<evidence type="ECO:0000259" key="11">
    <source>
        <dbReference type="Pfam" id="PF04561"/>
    </source>
</evidence>
<feature type="domain" description="DNA-directed RNA polymerase subunit 2 hybrid-binding" evidence="9">
    <location>
        <begin position="721"/>
        <end position="1088"/>
    </location>
</feature>
<evidence type="ECO:0000256" key="5">
    <source>
        <dbReference type="ARBA" id="ARBA00022695"/>
    </source>
</evidence>
<organism evidence="16">
    <name type="scientific">viral metagenome</name>
    <dbReference type="NCBI Taxonomy" id="1070528"/>
    <lineage>
        <taxon>unclassified sequences</taxon>
        <taxon>metagenomes</taxon>
        <taxon>organismal metagenomes</taxon>
    </lineage>
</organism>
<evidence type="ECO:0000259" key="14">
    <source>
        <dbReference type="Pfam" id="PF04566"/>
    </source>
</evidence>
<dbReference type="Gene3D" id="3.90.1110.10">
    <property type="entry name" value="RNA polymerase Rpb2, domain 2"/>
    <property type="match status" value="1"/>
</dbReference>
<dbReference type="GO" id="GO:0006351">
    <property type="term" value="P:DNA-templated transcription"/>
    <property type="evidence" value="ECO:0007669"/>
    <property type="project" value="InterPro"/>
</dbReference>
<evidence type="ECO:0000256" key="4">
    <source>
        <dbReference type="ARBA" id="ARBA00022679"/>
    </source>
</evidence>
<feature type="domain" description="RNA polymerase Rpb2" evidence="11">
    <location>
        <begin position="204"/>
        <end position="397"/>
    </location>
</feature>
<dbReference type="Pfam" id="PF04563">
    <property type="entry name" value="RNA_pol_Rpb2_1"/>
    <property type="match status" value="1"/>
</dbReference>
<evidence type="ECO:0000256" key="2">
    <source>
        <dbReference type="ARBA" id="ARBA00012418"/>
    </source>
</evidence>
<dbReference type="Gene3D" id="3.90.1100.10">
    <property type="match status" value="1"/>
</dbReference>
<dbReference type="InterPro" id="IPR007644">
    <property type="entry name" value="RNA_pol_bsu_protrusion"/>
</dbReference>
<keyword evidence="4" id="KW-0808">Transferase</keyword>
<dbReference type="GO" id="GO:0046872">
    <property type="term" value="F:metal ion binding"/>
    <property type="evidence" value="ECO:0007669"/>
    <property type="project" value="UniProtKB-KW"/>
</dbReference>
<evidence type="ECO:0000256" key="7">
    <source>
        <dbReference type="ARBA" id="ARBA00022833"/>
    </source>
</evidence>
<dbReference type="Pfam" id="PF04565">
    <property type="entry name" value="RNA_pol_Rpb2_3"/>
    <property type="match status" value="1"/>
</dbReference>
<dbReference type="CDD" id="cd00653">
    <property type="entry name" value="RNA_pol_B_RPB2"/>
    <property type="match status" value="1"/>
</dbReference>
<dbReference type="InterPro" id="IPR007645">
    <property type="entry name" value="RNA_pol_Rpb2_3"/>
</dbReference>
<dbReference type="Gene3D" id="3.90.1070.20">
    <property type="match status" value="1"/>
</dbReference>
<dbReference type="InterPro" id="IPR007646">
    <property type="entry name" value="RNA_pol_Rpb2_4"/>
</dbReference>
<dbReference type="AlphaFoldDB" id="A0A6C0FC32"/>
<accession>A0A6C0FC32</accession>
<proteinExistence type="inferred from homology"/>
<dbReference type="Pfam" id="PF00562">
    <property type="entry name" value="RNA_pol_Rpb2_6"/>
    <property type="match status" value="1"/>
</dbReference>
<dbReference type="InterPro" id="IPR007121">
    <property type="entry name" value="RNA_pol_bsu_CS"/>
</dbReference>
<keyword evidence="3" id="KW-0240">DNA-directed RNA polymerase</keyword>
<keyword evidence="6" id="KW-0479">Metal-binding</keyword>
<dbReference type="InterPro" id="IPR014724">
    <property type="entry name" value="RNA_pol_RPB2_OB-fold"/>
</dbReference>
<dbReference type="Pfam" id="PF04560">
    <property type="entry name" value="RNA_pol_Rpb2_7"/>
    <property type="match status" value="1"/>
</dbReference>
<evidence type="ECO:0000259" key="12">
    <source>
        <dbReference type="Pfam" id="PF04563"/>
    </source>
</evidence>
<dbReference type="InterPro" id="IPR007120">
    <property type="entry name" value="DNA-dir_RNAP_su2_dom"/>
</dbReference>
<dbReference type="Gene3D" id="2.40.270.10">
    <property type="entry name" value="DNA-directed RNA polymerase, subunit 2, domain 6"/>
    <property type="match status" value="1"/>
</dbReference>
<feature type="domain" description="RNA polymerase Rpb2" evidence="10">
    <location>
        <begin position="1090"/>
        <end position="1181"/>
    </location>
</feature>
<dbReference type="FunFam" id="3.90.1800.10:FF:000002">
    <property type="entry name" value="DNA-directed RNA polymerase subunit beta"/>
    <property type="match status" value="1"/>
</dbReference>
<dbReference type="InterPro" id="IPR007647">
    <property type="entry name" value="RNA_pol_Rpb2_5"/>
</dbReference>
<evidence type="ECO:0000259" key="13">
    <source>
        <dbReference type="Pfam" id="PF04565"/>
    </source>
</evidence>
<dbReference type="GO" id="GO:0003899">
    <property type="term" value="F:DNA-directed RNA polymerase activity"/>
    <property type="evidence" value="ECO:0007669"/>
    <property type="project" value="UniProtKB-EC"/>
</dbReference>
<evidence type="ECO:0000313" key="16">
    <source>
        <dbReference type="EMBL" id="QHT37450.1"/>
    </source>
</evidence>
<evidence type="ECO:0000256" key="3">
    <source>
        <dbReference type="ARBA" id="ARBA00022478"/>
    </source>
</evidence>
<protein>
    <recommendedName>
        <fullName evidence="2">DNA-directed RNA polymerase</fullName>
        <ecNumber evidence="2">2.7.7.6</ecNumber>
    </recommendedName>
</protein>
<dbReference type="Pfam" id="PF04567">
    <property type="entry name" value="RNA_pol_Rpb2_5"/>
    <property type="match status" value="1"/>
</dbReference>
<dbReference type="InterPro" id="IPR007641">
    <property type="entry name" value="RNA_pol_Rpb2_7"/>
</dbReference>
<name>A0A6C0FC32_9ZZZZ</name>
<evidence type="ECO:0000256" key="1">
    <source>
        <dbReference type="ARBA" id="ARBA00006835"/>
    </source>
</evidence>